<proteinExistence type="predicted"/>
<dbReference type="Pfam" id="PF00072">
    <property type="entry name" value="Response_reg"/>
    <property type="match status" value="1"/>
</dbReference>
<evidence type="ECO:0000256" key="2">
    <source>
        <dbReference type="ARBA" id="ARBA00024867"/>
    </source>
</evidence>
<dbReference type="PANTHER" id="PTHR43228">
    <property type="entry name" value="TWO-COMPONENT RESPONSE REGULATOR"/>
    <property type="match status" value="1"/>
</dbReference>
<dbReference type="SUPFAM" id="SSF52172">
    <property type="entry name" value="CheY-like"/>
    <property type="match status" value="1"/>
</dbReference>
<evidence type="ECO:0000256" key="3">
    <source>
        <dbReference type="PROSITE-ProRule" id="PRU00169"/>
    </source>
</evidence>
<accession>A0A2L2XEH3</accession>
<protein>
    <recommendedName>
        <fullName evidence="1">Stage 0 sporulation protein A homolog</fullName>
    </recommendedName>
</protein>
<dbReference type="PANTHER" id="PTHR43228:SF1">
    <property type="entry name" value="TWO-COMPONENT RESPONSE REGULATOR ARR22"/>
    <property type="match status" value="1"/>
</dbReference>
<feature type="modified residue" description="4-aspartylphosphate" evidence="3">
    <location>
        <position position="57"/>
    </location>
</feature>
<dbReference type="PROSITE" id="PS50110">
    <property type="entry name" value="RESPONSE_REGULATORY"/>
    <property type="match status" value="1"/>
</dbReference>
<dbReference type="AlphaFoldDB" id="A0A2L2XEH3"/>
<dbReference type="GO" id="GO:0000160">
    <property type="term" value="P:phosphorelay signal transduction system"/>
    <property type="evidence" value="ECO:0007669"/>
    <property type="project" value="InterPro"/>
</dbReference>
<dbReference type="SMART" id="SM00448">
    <property type="entry name" value="REC"/>
    <property type="match status" value="1"/>
</dbReference>
<sequence length="130" mass="14712">MDARSFKIMLCDDSILVRKKLKESIEKCGSFTILEASDGQVAVDMYREHRPHLVFMDIVMPSRDGIDALREIKEYDGEARVVMLSSSGTRSNLAKAVEAGALDFIQKPWEQAQIISIIARVVREREVQNV</sequence>
<feature type="domain" description="Response regulatory" evidence="4">
    <location>
        <begin position="7"/>
        <end position="122"/>
    </location>
</feature>
<evidence type="ECO:0000256" key="1">
    <source>
        <dbReference type="ARBA" id="ARBA00018672"/>
    </source>
</evidence>
<evidence type="ECO:0000313" key="6">
    <source>
        <dbReference type="Proteomes" id="UP000239549"/>
    </source>
</evidence>
<evidence type="ECO:0000313" key="5">
    <source>
        <dbReference type="EMBL" id="GBF34747.1"/>
    </source>
</evidence>
<dbReference type="InterPro" id="IPR011006">
    <property type="entry name" value="CheY-like_superfamily"/>
</dbReference>
<organism evidence="5 6">
    <name type="scientific">Desulfocucumis palustris</name>
    <dbReference type="NCBI Taxonomy" id="1898651"/>
    <lineage>
        <taxon>Bacteria</taxon>
        <taxon>Bacillati</taxon>
        <taxon>Bacillota</taxon>
        <taxon>Clostridia</taxon>
        <taxon>Eubacteriales</taxon>
        <taxon>Desulfocucumaceae</taxon>
        <taxon>Desulfocucumis</taxon>
    </lineage>
</organism>
<keyword evidence="6" id="KW-1185">Reference proteome</keyword>
<dbReference type="InterPro" id="IPR052048">
    <property type="entry name" value="ST_Response_Regulator"/>
</dbReference>
<dbReference type="Gene3D" id="3.40.50.2300">
    <property type="match status" value="1"/>
</dbReference>
<comment type="caution">
    <text evidence="5">The sequence shown here is derived from an EMBL/GenBank/DDBJ whole genome shotgun (WGS) entry which is preliminary data.</text>
</comment>
<dbReference type="Proteomes" id="UP000239549">
    <property type="component" value="Unassembled WGS sequence"/>
</dbReference>
<comment type="function">
    <text evidence="2">May play the central regulatory role in sporulation. It may be an element of the effector pathway responsible for the activation of sporulation genes in response to nutritional stress. Spo0A may act in concert with spo0H (a sigma factor) to control the expression of some genes that are critical to the sporulation process.</text>
</comment>
<evidence type="ECO:0000259" key="4">
    <source>
        <dbReference type="PROSITE" id="PS50110"/>
    </source>
</evidence>
<gene>
    <name evidence="5" type="ORF">DCCM_3867</name>
</gene>
<reference evidence="6" key="1">
    <citation type="submission" date="2018-02" db="EMBL/GenBank/DDBJ databases">
        <title>Genome sequence of Desulfocucumis palustris strain NAW-5.</title>
        <authorList>
            <person name="Watanabe M."/>
            <person name="Kojima H."/>
            <person name="Fukui M."/>
        </authorList>
    </citation>
    <scope>NUCLEOTIDE SEQUENCE [LARGE SCALE GENOMIC DNA]</scope>
    <source>
        <strain evidence="6">NAW-5</strain>
    </source>
</reference>
<dbReference type="InterPro" id="IPR001789">
    <property type="entry name" value="Sig_transdc_resp-reg_receiver"/>
</dbReference>
<dbReference type="EMBL" id="BFAV01000150">
    <property type="protein sequence ID" value="GBF34747.1"/>
    <property type="molecule type" value="Genomic_DNA"/>
</dbReference>
<dbReference type="RefSeq" id="WP_307718818.1">
    <property type="nucleotide sequence ID" value="NZ_BFAV01000150.1"/>
</dbReference>
<name>A0A2L2XEH3_9FIRM</name>
<keyword evidence="3" id="KW-0597">Phosphoprotein</keyword>